<sequence>MQKQEPVIHATGFSDKDLYSWVVAKASSLKQLKDLVMEKEQLEKHIADLDNRIKSATAGACLNVVGGNESITTRNGSKSVGEAAETPDLLIVSSEVLRVLKSELYTRGIKPTPGNLRWVMGIIEKSLLDFDFLSEFLAQE</sequence>
<accession>A0A068RAW8</accession>
<dbReference type="AlphaFoldDB" id="A0A068RAW8"/>
<dbReference type="RefSeq" id="WP_061770149.1">
    <property type="nucleotide sequence ID" value="NZ_FR904232.1"/>
</dbReference>
<evidence type="ECO:0000313" key="2">
    <source>
        <dbReference type="EMBL" id="CDG47649.1"/>
    </source>
</evidence>
<protein>
    <submittedName>
        <fullName evidence="2">Uncharacterized protein</fullName>
    </submittedName>
</protein>
<evidence type="ECO:0000256" key="1">
    <source>
        <dbReference type="SAM" id="Coils"/>
    </source>
</evidence>
<keyword evidence="1" id="KW-0175">Coiled coil</keyword>
<organism evidence="2">
    <name type="scientific">Serratia symbiotica SCt-VLC</name>
    <dbReference type="NCBI Taxonomy" id="1347341"/>
    <lineage>
        <taxon>Bacteria</taxon>
        <taxon>Pseudomonadati</taxon>
        <taxon>Pseudomonadota</taxon>
        <taxon>Gammaproteobacteria</taxon>
        <taxon>Enterobacterales</taxon>
        <taxon>Yersiniaceae</taxon>
        <taxon>Serratia</taxon>
        <taxon>Serratia symbiotica</taxon>
    </lineage>
</organism>
<reference evidence="2" key="2">
    <citation type="journal article" date="2014" name="Genome Biol. Evol.">
        <title>Settling down: the genome of Serratia symbiotica from the aphid Cinara tujafilina zooms in on the process of accommodation to a cooperative intracellular life.</title>
        <authorList>
            <person name="Manzano-Marin A."/>
            <person name="Latorre A."/>
        </authorList>
    </citation>
    <scope>NUCLEOTIDE SEQUENCE</scope>
    <source>
        <strain evidence="2">SCt-VLC</strain>
    </source>
</reference>
<feature type="coiled-coil region" evidence="1">
    <location>
        <begin position="25"/>
        <end position="59"/>
    </location>
</feature>
<name>A0A068RAW8_9GAMM</name>
<dbReference type="EMBL" id="FR904232">
    <property type="protein sequence ID" value="CDG47649.1"/>
    <property type="molecule type" value="Genomic_DNA"/>
</dbReference>
<proteinExistence type="predicted"/>
<gene>
    <name evidence="2" type="ORF">SCTVLC_0905</name>
</gene>
<reference evidence="2" key="1">
    <citation type="submission" date="2013-06" db="EMBL/GenBank/DDBJ databases">
        <authorList>
            <person name="Mazano-Marin A."/>
        </authorList>
    </citation>
    <scope>NUCLEOTIDE SEQUENCE</scope>
    <source>
        <strain evidence="2">SCt-VLC</strain>
    </source>
</reference>